<dbReference type="Pfam" id="PF13527">
    <property type="entry name" value="Acetyltransf_9"/>
    <property type="match status" value="1"/>
</dbReference>
<dbReference type="GO" id="GO:0016747">
    <property type="term" value="F:acyltransferase activity, transferring groups other than amino-acyl groups"/>
    <property type="evidence" value="ECO:0007669"/>
    <property type="project" value="InterPro"/>
</dbReference>
<dbReference type="STRING" id="410332.SAMN04488550_2799"/>
<gene>
    <name evidence="2" type="ORF">GM1_004_01210</name>
</gene>
<dbReference type="RefSeq" id="WP_008376807.1">
    <property type="nucleotide sequence ID" value="NZ_BAOP01000004.1"/>
</dbReference>
<comment type="caution">
    <text evidence="2">The sequence shown here is derived from an EMBL/GenBank/DDBJ whole genome shotgun (WGS) entry which is preliminary data.</text>
</comment>
<keyword evidence="3" id="KW-1185">Reference proteome</keyword>
<evidence type="ECO:0000259" key="1">
    <source>
        <dbReference type="PROSITE" id="PS51186"/>
    </source>
</evidence>
<evidence type="ECO:0000313" key="3">
    <source>
        <dbReference type="Proteomes" id="UP000035009"/>
    </source>
</evidence>
<accession>M3TBB1</accession>
<dbReference type="Gene3D" id="3.40.630.30">
    <property type="match status" value="1"/>
</dbReference>
<dbReference type="OrthoDB" id="70281at2"/>
<dbReference type="CDD" id="cd04301">
    <property type="entry name" value="NAT_SF"/>
    <property type="match status" value="1"/>
</dbReference>
<dbReference type="eggNOG" id="COG3153">
    <property type="taxonomic scope" value="Bacteria"/>
</dbReference>
<dbReference type="InterPro" id="IPR016181">
    <property type="entry name" value="Acyl_CoA_acyltransferase"/>
</dbReference>
<organism evidence="2 3">
    <name type="scientific">Gordonia malaquae NBRC 108250</name>
    <dbReference type="NCBI Taxonomy" id="1223542"/>
    <lineage>
        <taxon>Bacteria</taxon>
        <taxon>Bacillati</taxon>
        <taxon>Actinomycetota</taxon>
        <taxon>Actinomycetes</taxon>
        <taxon>Mycobacteriales</taxon>
        <taxon>Gordoniaceae</taxon>
        <taxon>Gordonia</taxon>
    </lineage>
</organism>
<protein>
    <submittedName>
        <fullName evidence="2">Putative acetyltransferase</fullName>
    </submittedName>
</protein>
<sequence>MRLRHTHELTDDDRAALFAFLDEAFAHDFEASDFDHALGGVHVIAEDSDGVVGHASVVQRQLIAGDDVHRVGYVEAVAVAARMRRRGIGDVLMSRIDEIVLAAYDLGALGASDDGRPLYLRRGWEPWTGPLGTLTPDGVVMTPDDDGGVLILRTRSTQHMDTAMRLLCDWRAGDVW</sequence>
<dbReference type="SUPFAM" id="SSF55729">
    <property type="entry name" value="Acyl-CoA N-acyltransferases (Nat)"/>
    <property type="match status" value="1"/>
</dbReference>
<proteinExistence type="predicted"/>
<dbReference type="AlphaFoldDB" id="M3TBB1"/>
<evidence type="ECO:0000313" key="2">
    <source>
        <dbReference type="EMBL" id="GAC78676.1"/>
    </source>
</evidence>
<dbReference type="EMBL" id="BAOP01000004">
    <property type="protein sequence ID" value="GAC78676.1"/>
    <property type="molecule type" value="Genomic_DNA"/>
</dbReference>
<dbReference type="Proteomes" id="UP000035009">
    <property type="component" value="Unassembled WGS sequence"/>
</dbReference>
<feature type="domain" description="N-acetyltransferase" evidence="1">
    <location>
        <begin position="4"/>
        <end position="146"/>
    </location>
</feature>
<dbReference type="InterPro" id="IPR000182">
    <property type="entry name" value="GNAT_dom"/>
</dbReference>
<keyword evidence="2" id="KW-0808">Transferase</keyword>
<dbReference type="PROSITE" id="PS51186">
    <property type="entry name" value="GNAT"/>
    <property type="match status" value="1"/>
</dbReference>
<name>M3TBB1_GORML</name>
<reference evidence="2 3" key="1">
    <citation type="submission" date="2013-02" db="EMBL/GenBank/DDBJ databases">
        <title>Whole genome shotgun sequence of Gordonia malaquae NBRC 108250.</title>
        <authorList>
            <person name="Yoshida I."/>
            <person name="Hosoyama A."/>
            <person name="Tsuchikane K."/>
            <person name="Ando Y."/>
            <person name="Baba S."/>
            <person name="Ohji S."/>
            <person name="Hamada M."/>
            <person name="Tamura T."/>
            <person name="Yamazoe A."/>
            <person name="Yamazaki S."/>
            <person name="Fujita N."/>
        </authorList>
    </citation>
    <scope>NUCLEOTIDE SEQUENCE [LARGE SCALE GENOMIC DNA]</scope>
    <source>
        <strain evidence="2 3">NBRC 108250</strain>
    </source>
</reference>